<dbReference type="PANTHER" id="PTHR10766:SF177">
    <property type="entry name" value="TRANSMEMBRANE 9 SUPERFAMILY MEMBER 1"/>
    <property type="match status" value="1"/>
</dbReference>
<dbReference type="Proteomes" id="UP000012073">
    <property type="component" value="Unassembled WGS sequence"/>
</dbReference>
<evidence type="ECO:0000313" key="8">
    <source>
        <dbReference type="EMBL" id="CDF36687.1"/>
    </source>
</evidence>
<dbReference type="RefSeq" id="XP_005716506.1">
    <property type="nucleotide sequence ID" value="XM_005716449.1"/>
</dbReference>
<protein>
    <recommendedName>
        <fullName evidence="7">Transmembrane 9 superfamily member</fullName>
    </recommendedName>
</protein>
<keyword evidence="6 7" id="KW-0472">Membrane</keyword>
<feature type="transmembrane region" description="Helical" evidence="7">
    <location>
        <begin position="357"/>
        <end position="382"/>
    </location>
</feature>
<dbReference type="EMBL" id="HG001796">
    <property type="protein sequence ID" value="CDF36687.1"/>
    <property type="molecule type" value="Genomic_DNA"/>
</dbReference>
<dbReference type="KEGG" id="ccp:CHC_T00005069001"/>
<dbReference type="OMA" id="LEVHWLS"/>
<dbReference type="InterPro" id="IPR004240">
    <property type="entry name" value="EMP70"/>
</dbReference>
<dbReference type="PANTHER" id="PTHR10766">
    <property type="entry name" value="TRANSMEMBRANE 9 SUPERFAMILY PROTEIN"/>
    <property type="match status" value="1"/>
</dbReference>
<dbReference type="GO" id="GO:0016020">
    <property type="term" value="C:membrane"/>
    <property type="evidence" value="ECO:0007669"/>
    <property type="project" value="UniProtKB-SubCell"/>
</dbReference>
<evidence type="ECO:0000256" key="2">
    <source>
        <dbReference type="ARBA" id="ARBA00005227"/>
    </source>
</evidence>
<keyword evidence="3 7" id="KW-0812">Transmembrane</keyword>
<feature type="transmembrane region" description="Helical" evidence="7">
    <location>
        <begin position="285"/>
        <end position="310"/>
    </location>
</feature>
<evidence type="ECO:0000256" key="6">
    <source>
        <dbReference type="ARBA" id="ARBA00023136"/>
    </source>
</evidence>
<feature type="signal peptide" evidence="7">
    <location>
        <begin position="1"/>
        <end position="26"/>
    </location>
</feature>
<dbReference type="AlphaFoldDB" id="R7QDU4"/>
<sequence>MAVKVAHRKKMIHITLIAALFSIVDSAPGGELYATGQSMELWVNKIGPYSSPTESYGFFDKLSWCRPAILEHRSLKLGETLAGDHFVKSTYNISFRDPLESTELCEKSFTAAEISAFIRAVRKRFVYDLLLDNLPMKLFVGELSDDEQAPKAYLYTNIQFTISVNGGHVVEASATPGQPIELKEGTPAKVLFSYAVDWKETEFPFERRGEKYKDPFHVRDKEIHWFSVGNALLSVLLLMGLLGSILMRVIRKDFREYEALEADDESDDFGWKLLYGDVFRFPQGLCLLCPFLGTGVQLLILSAILLMFGALEFFHPLSRGTIYTTAVLCYAATAWIAGFTSGYMYKQMGGGAWVRNAFVTVFVFCGPAALIHMYLNSVAFLYSSTRALPLWSVASISLLWAVVTIPLTVFGAILGKNQSRPYDAPGRTTKIPREIPSSPWYRRPWFLAIACGLMPFSSIYVEIYFIFGAAWGHKIFQVYEMLAIVFVILMLVTTITTVSAVYFQLVAENYKWAWASLGYGGSVGAYVFAYSAFYYYLRSPLEGFMQGSFFFGCMLLVSYAFFLMCGTVGFFSARRFVRFLYSSVKSD</sequence>
<feature type="transmembrane region" description="Helical" evidence="7">
    <location>
        <begin position="517"/>
        <end position="537"/>
    </location>
</feature>
<name>R7QDU4_CHOCR</name>
<feature type="transmembrane region" description="Helical" evidence="7">
    <location>
        <begin position="223"/>
        <end position="246"/>
    </location>
</feature>
<dbReference type="Gramene" id="CDF36687">
    <property type="protein sequence ID" value="CDF36687"/>
    <property type="gene ID" value="CHC_T00005069001"/>
</dbReference>
<reference evidence="9" key="1">
    <citation type="journal article" date="2013" name="Proc. Natl. Acad. Sci. U.S.A.">
        <title>Genome structure and metabolic features in the red seaweed Chondrus crispus shed light on evolution of the Archaeplastida.</title>
        <authorList>
            <person name="Collen J."/>
            <person name="Porcel B."/>
            <person name="Carre W."/>
            <person name="Ball S.G."/>
            <person name="Chaparro C."/>
            <person name="Tonon T."/>
            <person name="Barbeyron T."/>
            <person name="Michel G."/>
            <person name="Noel B."/>
            <person name="Valentin K."/>
            <person name="Elias M."/>
            <person name="Artiguenave F."/>
            <person name="Arun A."/>
            <person name="Aury J.M."/>
            <person name="Barbosa-Neto J.F."/>
            <person name="Bothwell J.H."/>
            <person name="Bouget F.Y."/>
            <person name="Brillet L."/>
            <person name="Cabello-Hurtado F."/>
            <person name="Capella-Gutierrez S."/>
            <person name="Charrier B."/>
            <person name="Cladiere L."/>
            <person name="Cock J.M."/>
            <person name="Coelho S.M."/>
            <person name="Colleoni C."/>
            <person name="Czjzek M."/>
            <person name="Da Silva C."/>
            <person name="Delage L."/>
            <person name="Denoeud F."/>
            <person name="Deschamps P."/>
            <person name="Dittami S.M."/>
            <person name="Gabaldon T."/>
            <person name="Gachon C.M."/>
            <person name="Groisillier A."/>
            <person name="Herve C."/>
            <person name="Jabbari K."/>
            <person name="Katinka M."/>
            <person name="Kloareg B."/>
            <person name="Kowalczyk N."/>
            <person name="Labadie K."/>
            <person name="Leblanc C."/>
            <person name="Lopez P.J."/>
            <person name="McLachlan D.H."/>
            <person name="Meslet-Cladiere L."/>
            <person name="Moustafa A."/>
            <person name="Nehr Z."/>
            <person name="Nyvall Collen P."/>
            <person name="Panaud O."/>
            <person name="Partensky F."/>
            <person name="Poulain J."/>
            <person name="Rensing S.A."/>
            <person name="Rousvoal S."/>
            <person name="Samson G."/>
            <person name="Symeonidi A."/>
            <person name="Weissenbach J."/>
            <person name="Zambounis A."/>
            <person name="Wincker P."/>
            <person name="Boyen C."/>
        </authorList>
    </citation>
    <scope>NUCLEOTIDE SEQUENCE [LARGE SCALE GENOMIC DNA]</scope>
    <source>
        <strain evidence="9">cv. Stackhouse</strain>
    </source>
</reference>
<proteinExistence type="inferred from homology"/>
<feature type="transmembrane region" description="Helical" evidence="7">
    <location>
        <begin position="483"/>
        <end position="505"/>
    </location>
</feature>
<evidence type="ECO:0000256" key="3">
    <source>
        <dbReference type="ARBA" id="ARBA00022692"/>
    </source>
</evidence>
<dbReference type="Pfam" id="PF02990">
    <property type="entry name" value="EMP70"/>
    <property type="match status" value="1"/>
</dbReference>
<feature type="chain" id="PRO_5007365656" description="Transmembrane 9 superfamily member" evidence="7">
    <location>
        <begin position="27"/>
        <end position="587"/>
    </location>
</feature>
<dbReference type="OrthoDB" id="1666796at2759"/>
<dbReference type="GO" id="GO:0072657">
    <property type="term" value="P:protein localization to membrane"/>
    <property type="evidence" value="ECO:0007669"/>
    <property type="project" value="TreeGrafter"/>
</dbReference>
<evidence type="ECO:0000256" key="7">
    <source>
        <dbReference type="RuleBase" id="RU363079"/>
    </source>
</evidence>
<keyword evidence="4 7" id="KW-0732">Signal</keyword>
<evidence type="ECO:0000256" key="1">
    <source>
        <dbReference type="ARBA" id="ARBA00004141"/>
    </source>
</evidence>
<feature type="transmembrane region" description="Helical" evidence="7">
    <location>
        <begin position="322"/>
        <end position="345"/>
    </location>
</feature>
<feature type="transmembrane region" description="Helical" evidence="7">
    <location>
        <begin position="445"/>
        <end position="471"/>
    </location>
</feature>
<dbReference type="PhylomeDB" id="R7QDU4"/>
<dbReference type="GeneID" id="17324223"/>
<gene>
    <name evidence="8" type="ORF">CHC_T00005069001</name>
</gene>
<evidence type="ECO:0000256" key="4">
    <source>
        <dbReference type="ARBA" id="ARBA00022729"/>
    </source>
</evidence>
<accession>R7QDU4</accession>
<keyword evidence="9" id="KW-1185">Reference proteome</keyword>
<comment type="subcellular location">
    <subcellularLocation>
        <location evidence="1">Membrane</location>
        <topology evidence="1">Multi-pass membrane protein</topology>
    </subcellularLocation>
</comment>
<organism evidence="8 9">
    <name type="scientific">Chondrus crispus</name>
    <name type="common">Carrageen Irish moss</name>
    <name type="synonym">Polymorpha crispa</name>
    <dbReference type="NCBI Taxonomy" id="2769"/>
    <lineage>
        <taxon>Eukaryota</taxon>
        <taxon>Rhodophyta</taxon>
        <taxon>Florideophyceae</taxon>
        <taxon>Rhodymeniophycidae</taxon>
        <taxon>Gigartinales</taxon>
        <taxon>Gigartinaceae</taxon>
        <taxon>Chondrus</taxon>
    </lineage>
</organism>
<evidence type="ECO:0000256" key="5">
    <source>
        <dbReference type="ARBA" id="ARBA00022989"/>
    </source>
</evidence>
<feature type="transmembrane region" description="Helical" evidence="7">
    <location>
        <begin position="549"/>
        <end position="571"/>
    </location>
</feature>
<feature type="transmembrane region" description="Helical" evidence="7">
    <location>
        <begin position="388"/>
        <end position="414"/>
    </location>
</feature>
<comment type="similarity">
    <text evidence="2 7">Belongs to the nonaspanin (TM9SF) (TC 9.A.2) family.</text>
</comment>
<keyword evidence="5 7" id="KW-1133">Transmembrane helix</keyword>
<evidence type="ECO:0000313" key="9">
    <source>
        <dbReference type="Proteomes" id="UP000012073"/>
    </source>
</evidence>